<dbReference type="AlphaFoldDB" id="A0A0V1FN87"/>
<comment type="caution">
    <text evidence="2">The sequence shown here is derived from an EMBL/GenBank/DDBJ whole genome shotgun (WGS) entry which is preliminary data.</text>
</comment>
<proteinExistence type="predicted"/>
<gene>
    <name evidence="2" type="ORF">T4D_1516</name>
</gene>
<evidence type="ECO:0000313" key="2">
    <source>
        <dbReference type="EMBL" id="KRY87436.1"/>
    </source>
</evidence>
<evidence type="ECO:0000313" key="3">
    <source>
        <dbReference type="Proteomes" id="UP000054995"/>
    </source>
</evidence>
<accession>A0A0V1FN87</accession>
<organism evidence="2 3">
    <name type="scientific">Trichinella pseudospiralis</name>
    <name type="common">Parasitic roundworm</name>
    <dbReference type="NCBI Taxonomy" id="6337"/>
    <lineage>
        <taxon>Eukaryota</taxon>
        <taxon>Metazoa</taxon>
        <taxon>Ecdysozoa</taxon>
        <taxon>Nematoda</taxon>
        <taxon>Enoplea</taxon>
        <taxon>Dorylaimia</taxon>
        <taxon>Trichinellida</taxon>
        <taxon>Trichinellidae</taxon>
        <taxon>Trichinella</taxon>
    </lineage>
</organism>
<feature type="region of interest" description="Disordered" evidence="1">
    <location>
        <begin position="55"/>
        <end position="116"/>
    </location>
</feature>
<protein>
    <submittedName>
        <fullName evidence="2">Uncharacterized protein</fullName>
    </submittedName>
</protein>
<sequence length="116" mass="13047">MVGRCFRNNTTEQDIQKTFASQASFGCCTITGATKTRENIAHNSLKPKLRCQKWEEKKKRGTISERKARPHPLVQKATQTTTSEELGFEMKKTTMLSLSLSPPTPPPLTHHTTGLY</sequence>
<reference evidence="2 3" key="1">
    <citation type="submission" date="2015-01" db="EMBL/GenBank/DDBJ databases">
        <title>Evolution of Trichinella species and genotypes.</title>
        <authorList>
            <person name="Korhonen P.K."/>
            <person name="Edoardo P."/>
            <person name="Giuseppe L.R."/>
            <person name="Gasser R.B."/>
        </authorList>
    </citation>
    <scope>NUCLEOTIDE SEQUENCE [LARGE SCALE GENOMIC DNA]</scope>
    <source>
        <strain evidence="2">ISS470</strain>
    </source>
</reference>
<dbReference type="Proteomes" id="UP000054995">
    <property type="component" value="Unassembled WGS sequence"/>
</dbReference>
<keyword evidence="3" id="KW-1185">Reference proteome</keyword>
<feature type="compositionally biased region" description="Basic and acidic residues" evidence="1">
    <location>
        <begin position="55"/>
        <end position="67"/>
    </location>
</feature>
<evidence type="ECO:0000256" key="1">
    <source>
        <dbReference type="SAM" id="MobiDB-lite"/>
    </source>
</evidence>
<dbReference type="EMBL" id="JYDT01000055">
    <property type="protein sequence ID" value="KRY87436.1"/>
    <property type="molecule type" value="Genomic_DNA"/>
</dbReference>
<name>A0A0V1FN87_TRIPS</name>